<dbReference type="Pfam" id="PF07655">
    <property type="entry name" value="Secretin_N_2"/>
    <property type="match status" value="2"/>
</dbReference>
<gene>
    <name evidence="5" type="ordered locus">WS0541</name>
</gene>
<dbReference type="KEGG" id="wsu:WS0541"/>
<dbReference type="InterPro" id="IPR013358">
    <property type="entry name" value="Pilus_biogenesis_MshL"/>
</dbReference>
<feature type="domain" description="Secretin N-terminal" evidence="4">
    <location>
        <begin position="260"/>
        <end position="350"/>
    </location>
</feature>
<dbReference type="InterPro" id="IPR004846">
    <property type="entry name" value="T2SS/T3SS_dom"/>
</dbReference>
<sequence>MRKGWIFFWVWMGLALSLQAASCKDRVFNLSTQDSGVSVEEVVKQLASECAYSILLKDEEARARLKADMPALNIRQAPLERVFDLVLKENGLYYEFDGSVLKISYLVTKTFKINYVGMDRSGVSNTEVSISRDDGINSSSSSSSALGSSQGSSGSSFQRSSVSGSKSGINIKAEDGFRFWEGIQAEILAILNRPGDSYTLPQANSILLKDEEARARLKADMPALNIRQAPLERVFDLVLKENGLYYEFDGSVLKISYLVTKTFKINYVGMDRSGVSNTEVSISRDDGINSSSSSSSALGSSQGSSGSSFQRSSVSGSKSGINIKAEDGFRFWEGIQAEILAILNRPGDSYTLPQANSENRESEILGGSLESSQAQQARTTKSESGAVIVNRGAGLVTVTGTSPQVDRVAQYIEELHARLQSQVMIDVSILTVRHSKGQTTGVDWNQLYNLQNIAIHTKSTTTSNSSGSGSTSDTTSITTGPSGTSIQQGTASGASVLGVGSHSQVGYAVNIFSQGVSLTRVIEFLQSYGDVTSVSNPKVLTLNNQPAMISVGNIIRYRKSTVFQTSGSNTGTNTNTDTEYPSVFAGVLLDITPSVFNDEIMLKINPSITQTKSTDVENASTALETPPNLSTNQLSSLVRIKDGEKIVLGGLISKSNQKKENKVPLLGDVPVLGYLFSYNADVESTDEMVIVITPHIIKGSQGPSLQELGYRLMGEKDFSGEKIPAKEKNLE</sequence>
<dbReference type="EMBL" id="BX571658">
    <property type="protein sequence ID" value="CAE09676.1"/>
    <property type="molecule type" value="Genomic_DNA"/>
</dbReference>
<evidence type="ECO:0000259" key="3">
    <source>
        <dbReference type="Pfam" id="PF00263"/>
    </source>
</evidence>
<dbReference type="GO" id="GO:0015627">
    <property type="term" value="C:type II protein secretion system complex"/>
    <property type="evidence" value="ECO:0007669"/>
    <property type="project" value="TreeGrafter"/>
</dbReference>
<feature type="compositionally biased region" description="Low complexity" evidence="1">
    <location>
        <begin position="288"/>
        <end position="318"/>
    </location>
</feature>
<evidence type="ECO:0000313" key="6">
    <source>
        <dbReference type="Proteomes" id="UP000000422"/>
    </source>
</evidence>
<accession>Q7MA10</accession>
<evidence type="ECO:0000259" key="4">
    <source>
        <dbReference type="Pfam" id="PF07655"/>
    </source>
</evidence>
<dbReference type="InterPro" id="IPR001775">
    <property type="entry name" value="GspD/PilQ"/>
</dbReference>
<feature type="domain" description="Type II/III secretion system secretin-like" evidence="3">
    <location>
        <begin position="525"/>
        <end position="698"/>
    </location>
</feature>
<feature type="region of interest" description="Disordered" evidence="1">
    <location>
        <begin position="133"/>
        <end position="166"/>
    </location>
</feature>
<dbReference type="PRINTS" id="PR00811">
    <property type="entry name" value="BCTERIALGSPD"/>
</dbReference>
<dbReference type="Proteomes" id="UP000000422">
    <property type="component" value="Chromosome"/>
</dbReference>
<dbReference type="eggNOG" id="COG1450">
    <property type="taxonomic scope" value="Bacteria"/>
</dbReference>
<protein>
    <submittedName>
        <fullName evidence="5">PUTATIVE TYPE II SECRETION SYSTEM D</fullName>
    </submittedName>
</protein>
<feature type="compositionally biased region" description="Low complexity" evidence="1">
    <location>
        <begin position="136"/>
        <end position="166"/>
    </location>
</feature>
<dbReference type="PANTHER" id="PTHR30332">
    <property type="entry name" value="PROBABLE GENERAL SECRETION PATHWAY PROTEIN D"/>
    <property type="match status" value="1"/>
</dbReference>
<dbReference type="HOGENOM" id="CLU_006756_3_2_7"/>
<dbReference type="AlphaFoldDB" id="Q7MA10"/>
<proteinExistence type="predicted"/>
<dbReference type="InterPro" id="IPR050810">
    <property type="entry name" value="Bact_Secretion_Sys_Channel"/>
</dbReference>
<evidence type="ECO:0000256" key="2">
    <source>
        <dbReference type="SAM" id="SignalP"/>
    </source>
</evidence>
<dbReference type="PANTHER" id="PTHR30332:SF17">
    <property type="entry name" value="TYPE IV PILIATION SYSTEM PROTEIN DR_0774-RELATED"/>
    <property type="match status" value="1"/>
</dbReference>
<feature type="region of interest" description="Disordered" evidence="1">
    <location>
        <begin position="459"/>
        <end position="490"/>
    </location>
</feature>
<evidence type="ECO:0000256" key="1">
    <source>
        <dbReference type="SAM" id="MobiDB-lite"/>
    </source>
</evidence>
<feature type="chain" id="PRO_5004291084" evidence="2">
    <location>
        <begin position="21"/>
        <end position="731"/>
    </location>
</feature>
<dbReference type="GO" id="GO:0009297">
    <property type="term" value="P:pilus assembly"/>
    <property type="evidence" value="ECO:0007669"/>
    <property type="project" value="InterPro"/>
</dbReference>
<feature type="compositionally biased region" description="Low complexity" evidence="1">
    <location>
        <begin position="459"/>
        <end position="485"/>
    </location>
</feature>
<dbReference type="GO" id="GO:0019867">
    <property type="term" value="C:outer membrane"/>
    <property type="evidence" value="ECO:0007669"/>
    <property type="project" value="InterPro"/>
</dbReference>
<dbReference type="InterPro" id="IPR011514">
    <property type="entry name" value="Secretin_N_2"/>
</dbReference>
<organism evidence="6">
    <name type="scientific">Wolinella succinogenes (strain ATCC 29543 / DSM 1740 / CCUG 13145 / JCM 31913 / LMG 7466 / NCTC 11488 / FDC 602W)</name>
    <name type="common">Vibrio succinogenes</name>
    <dbReference type="NCBI Taxonomy" id="273121"/>
    <lineage>
        <taxon>Bacteria</taxon>
        <taxon>Pseudomonadati</taxon>
        <taxon>Campylobacterota</taxon>
        <taxon>Epsilonproteobacteria</taxon>
        <taxon>Campylobacterales</taxon>
        <taxon>Helicobacteraceae</taxon>
        <taxon>Wolinella</taxon>
    </lineage>
</organism>
<dbReference type="NCBIfam" id="TIGR02519">
    <property type="entry name" value="pilus_MshL"/>
    <property type="match status" value="1"/>
</dbReference>
<feature type="domain" description="Secretin N-terminal" evidence="4">
    <location>
        <begin position="108"/>
        <end position="198"/>
    </location>
</feature>
<dbReference type="STRING" id="273121.WS0541"/>
<keyword evidence="6" id="KW-1185">Reference proteome</keyword>
<evidence type="ECO:0000313" key="5">
    <source>
        <dbReference type="EMBL" id="CAE09676.1"/>
    </source>
</evidence>
<name>Q7MA10_WOLSU</name>
<keyword evidence="2" id="KW-0732">Signal</keyword>
<dbReference type="GO" id="GO:0009306">
    <property type="term" value="P:protein secretion"/>
    <property type="evidence" value="ECO:0007669"/>
    <property type="project" value="InterPro"/>
</dbReference>
<feature type="region of interest" description="Disordered" evidence="1">
    <location>
        <begin position="285"/>
        <end position="318"/>
    </location>
</feature>
<reference evidence="5 6" key="1">
    <citation type="journal article" date="2003" name="Proc. Natl. Acad. Sci. U.S.A.">
        <title>Complete genome sequence and analysis of Wolinella succinogenes.</title>
        <authorList>
            <person name="Baar C."/>
            <person name="Eppinger M."/>
            <person name="Raddatz G."/>
            <person name="Simon JM."/>
            <person name="Lanz C."/>
            <person name="Klimmek O."/>
            <person name="Nandakumar R."/>
            <person name="Gross R."/>
            <person name="Rosinus A."/>
            <person name="Keller H."/>
            <person name="Jagtap P."/>
            <person name="Linke B."/>
            <person name="Meyer F."/>
            <person name="Lederer H."/>
            <person name="Schuster S.C."/>
        </authorList>
    </citation>
    <scope>NUCLEOTIDE SEQUENCE [LARGE SCALE GENOMIC DNA]</scope>
    <source>
        <strain evidence="6">ATCC 29543 / DSM 1740 / CCUG 13145 / JCM 31913 / LMG 7466 / NCTC 11488 / FDC 602W</strain>
    </source>
</reference>
<dbReference type="RefSeq" id="WP_011138476.1">
    <property type="nucleotide sequence ID" value="NC_005090.1"/>
</dbReference>
<dbReference type="Pfam" id="PF00263">
    <property type="entry name" value="Secretin"/>
    <property type="match status" value="1"/>
</dbReference>
<feature type="signal peptide" evidence="2">
    <location>
        <begin position="1"/>
        <end position="20"/>
    </location>
</feature>